<proteinExistence type="predicted"/>
<sequence length="100" mass="11186">MEHQLHYDTVSNAIAALRKRGFTIDFNLEENYIISHQERIHVNDFSIVDVYRYEGDSDPSDEAAVYAIAGKNGLKGILVAGYGPSADPLTTEMLDKLKIQ</sequence>
<dbReference type="RefSeq" id="WP_072364363.1">
    <property type="nucleotide sequence ID" value="NZ_CP139972.1"/>
</dbReference>
<protein>
    <recommendedName>
        <fullName evidence="5">Phosphoribosylpyrophosphate synthetase</fullName>
    </recommendedName>
</protein>
<keyword evidence="4" id="KW-1185">Reference proteome</keyword>
<reference evidence="1 3" key="1">
    <citation type="submission" date="2016-11" db="EMBL/GenBank/DDBJ databases">
        <authorList>
            <person name="Jaros S."/>
            <person name="Januszkiewicz K."/>
            <person name="Wedrychowicz H."/>
        </authorList>
    </citation>
    <scope>NUCLEOTIDE SEQUENCE [LARGE SCALE GENOMIC DNA]</scope>
    <source>
        <strain evidence="1 3">DSM 784</strain>
    </source>
</reference>
<evidence type="ECO:0008006" key="5">
    <source>
        <dbReference type="Google" id="ProtNLM"/>
    </source>
</evidence>
<dbReference type="OrthoDB" id="8418771at2"/>
<dbReference type="Proteomes" id="UP000183788">
    <property type="component" value="Unassembled WGS sequence"/>
</dbReference>
<gene>
    <name evidence="1" type="ORF">SAMN05661012_05354</name>
    <name evidence="2" type="ORF">SR876_24235</name>
</gene>
<dbReference type="EMBL" id="CP140154">
    <property type="protein sequence ID" value="WQG88040.1"/>
    <property type="molecule type" value="Genomic_DNA"/>
</dbReference>
<evidence type="ECO:0000313" key="4">
    <source>
        <dbReference type="Proteomes" id="UP001326715"/>
    </source>
</evidence>
<evidence type="ECO:0000313" key="2">
    <source>
        <dbReference type="EMBL" id="WQG88040.1"/>
    </source>
</evidence>
<dbReference type="AlphaFoldDB" id="A0A1K1SG98"/>
<reference evidence="2 4" key="2">
    <citation type="submission" date="2023-11" db="EMBL/GenBank/DDBJ databases">
        <title>MicrobeMod: A computational toolkit for identifying prokaryotic methylation and restriction-modification with nanopore sequencing.</title>
        <authorList>
            <person name="Crits-Christoph A."/>
            <person name="Kang S.C."/>
            <person name="Lee H."/>
            <person name="Ostrov N."/>
        </authorList>
    </citation>
    <scope>NUCLEOTIDE SEQUENCE [LARGE SCALE GENOMIC DNA]</scope>
    <source>
        <strain evidence="2 4">ATCC 23090</strain>
    </source>
</reference>
<dbReference type="STRING" id="1004.SAMN05661012_05354"/>
<name>A0A1K1SG98_9BACT</name>
<organism evidence="1 3">
    <name type="scientific">Chitinophaga sancti</name>
    <dbReference type="NCBI Taxonomy" id="1004"/>
    <lineage>
        <taxon>Bacteria</taxon>
        <taxon>Pseudomonadati</taxon>
        <taxon>Bacteroidota</taxon>
        <taxon>Chitinophagia</taxon>
        <taxon>Chitinophagales</taxon>
        <taxon>Chitinophagaceae</taxon>
        <taxon>Chitinophaga</taxon>
    </lineage>
</organism>
<evidence type="ECO:0000313" key="3">
    <source>
        <dbReference type="Proteomes" id="UP000183788"/>
    </source>
</evidence>
<accession>A0A1K1SG98</accession>
<dbReference type="Proteomes" id="UP001326715">
    <property type="component" value="Chromosome"/>
</dbReference>
<evidence type="ECO:0000313" key="1">
    <source>
        <dbReference type="EMBL" id="SFW83156.1"/>
    </source>
</evidence>
<dbReference type="EMBL" id="FPIZ01000022">
    <property type="protein sequence ID" value="SFW83156.1"/>
    <property type="molecule type" value="Genomic_DNA"/>
</dbReference>